<accession>A0A2A9HGY7</accession>
<gene>
    <name evidence="3" type="ORF">A9A59_1569</name>
</gene>
<proteinExistence type="predicted"/>
<dbReference type="InterPro" id="IPR002035">
    <property type="entry name" value="VWF_A"/>
</dbReference>
<dbReference type="PANTHER" id="PTHR43473">
    <property type="entry name" value="MAGNESIUM-CHELATASE SUBUNIT CHLD, CHLOROPLASTIC"/>
    <property type="match status" value="1"/>
</dbReference>
<dbReference type="AlphaFoldDB" id="A0A2A9HGY7"/>
<dbReference type="RefSeq" id="WP_098503743.1">
    <property type="nucleotide sequence ID" value="NZ_PDJQ01000001.1"/>
</dbReference>
<dbReference type="Pfam" id="PF13519">
    <property type="entry name" value="VWA_2"/>
    <property type="match status" value="1"/>
</dbReference>
<comment type="caution">
    <text evidence="3">The sequence shown here is derived from an EMBL/GenBank/DDBJ whole genome shotgun (WGS) entry which is preliminary data.</text>
</comment>
<dbReference type="SMART" id="SM00327">
    <property type="entry name" value="VWA"/>
    <property type="match status" value="1"/>
</dbReference>
<feature type="compositionally biased region" description="Basic residues" evidence="1">
    <location>
        <begin position="251"/>
        <end position="261"/>
    </location>
</feature>
<sequence length="478" mass="50273">MNPADWDGGVDEALAVFAADPEVGLVLAGDAWGCEQAFAAIGRRLQGRRRIVRVGPADTPESLAAVEVTGSDRLVRAAAWGELDPASAALLRRAPALAVVGSVPPALASRCALVVAVQVPQGAAAANLDGENLRLSDGPAGTAAGALLSAEEAARLATAMARDFGLADHELEYRAARAALAASRLGLDPASVLARWVFGPRAVPVEPPSPPPAADRPQESSEGDGAPEGAGDAGETVLPPVDAPPPERAAWPRRRARRQLPGRHGPPAPDRARGRPGRTRPWNRGARPDVPATLAFALPRMALRGWRPGEPPRLWPSDLRQRERRRRAGVLQMIVIDASGSMAHEAIRRAKGAAIATLRGAYVDRRTVAVVVARGRSAYLDVPPTRSTGRVAASLRRLPAGGGTPLASAYLLAWRLARRAEPAAVEVLVFTDGRPNVPLEPGGDPAEDARRALRVLETAAARVRVETVRRGVQKARAS</sequence>
<feature type="compositionally biased region" description="Pro residues" evidence="1">
    <location>
        <begin position="205"/>
        <end position="214"/>
    </location>
</feature>
<evidence type="ECO:0000313" key="4">
    <source>
        <dbReference type="Proteomes" id="UP000223071"/>
    </source>
</evidence>
<organism evidence="3 4">
    <name type="scientific">Tepidiforma thermophila (strain KCTC 52669 / CGMCC 1.13589 / G233)</name>
    <dbReference type="NCBI Taxonomy" id="2761530"/>
    <lineage>
        <taxon>Bacteria</taxon>
        <taxon>Bacillati</taxon>
        <taxon>Chloroflexota</taxon>
        <taxon>Tepidiformia</taxon>
        <taxon>Tepidiformales</taxon>
        <taxon>Tepidiformaceae</taxon>
        <taxon>Tepidiforma</taxon>
    </lineage>
</organism>
<dbReference type="Proteomes" id="UP000223071">
    <property type="component" value="Unassembled WGS sequence"/>
</dbReference>
<name>A0A2A9HGY7_TEPT2</name>
<protein>
    <submittedName>
        <fullName evidence="3">Mg-chelatase subunit ChlD</fullName>
    </submittedName>
</protein>
<dbReference type="InterPro" id="IPR036465">
    <property type="entry name" value="vWFA_dom_sf"/>
</dbReference>
<evidence type="ECO:0000313" key="3">
    <source>
        <dbReference type="EMBL" id="PFG74350.1"/>
    </source>
</evidence>
<reference evidence="3 4" key="1">
    <citation type="submission" date="2017-09" db="EMBL/GenBank/DDBJ databases">
        <title>Sequencing the genomes of two abundant thermophiles in Great Basin hot springs: Thermocrinis jamiesonii and novel Chloroflexi Thermoflexus hugenholtzii.</title>
        <authorList>
            <person name="Hedlund B."/>
        </authorList>
    </citation>
    <scope>NUCLEOTIDE SEQUENCE [LARGE SCALE GENOMIC DNA]</scope>
    <source>
        <strain evidence="3 4">G233</strain>
    </source>
</reference>
<feature type="domain" description="VWFA" evidence="2">
    <location>
        <begin position="329"/>
        <end position="477"/>
    </location>
</feature>
<evidence type="ECO:0000259" key="2">
    <source>
        <dbReference type="SMART" id="SM00327"/>
    </source>
</evidence>
<feature type="region of interest" description="Disordered" evidence="1">
    <location>
        <begin position="202"/>
        <end position="288"/>
    </location>
</feature>
<evidence type="ECO:0000256" key="1">
    <source>
        <dbReference type="SAM" id="MobiDB-lite"/>
    </source>
</evidence>
<dbReference type="PANTHER" id="PTHR43473:SF2">
    <property type="entry name" value="MAGNESIUM-CHELATASE SUBUNIT CHLD, CHLOROPLASTIC"/>
    <property type="match status" value="1"/>
</dbReference>
<dbReference type="EMBL" id="PDJQ01000001">
    <property type="protein sequence ID" value="PFG74350.1"/>
    <property type="molecule type" value="Genomic_DNA"/>
</dbReference>
<dbReference type="Gene3D" id="3.40.50.410">
    <property type="entry name" value="von Willebrand factor, type A domain"/>
    <property type="match status" value="1"/>
</dbReference>
<keyword evidence="4" id="KW-1185">Reference proteome</keyword>
<dbReference type="SUPFAM" id="SSF53300">
    <property type="entry name" value="vWA-like"/>
    <property type="match status" value="1"/>
</dbReference>